<organism evidence="3 4">
    <name type="scientific">Actinomadura rubrobrunea</name>
    <dbReference type="NCBI Taxonomy" id="115335"/>
    <lineage>
        <taxon>Bacteria</taxon>
        <taxon>Bacillati</taxon>
        <taxon>Actinomycetota</taxon>
        <taxon>Actinomycetes</taxon>
        <taxon>Streptosporangiales</taxon>
        <taxon>Thermomonosporaceae</taxon>
        <taxon>Actinomadura</taxon>
    </lineage>
</organism>
<evidence type="ECO:0000313" key="3">
    <source>
        <dbReference type="EMBL" id="GLW67468.1"/>
    </source>
</evidence>
<dbReference type="GO" id="GO:0003677">
    <property type="term" value="F:DNA binding"/>
    <property type="evidence" value="ECO:0007669"/>
    <property type="project" value="InterPro"/>
</dbReference>
<dbReference type="InterPro" id="IPR036390">
    <property type="entry name" value="WH_DNA-bd_sf"/>
</dbReference>
<feature type="region of interest" description="Disordered" evidence="1">
    <location>
        <begin position="284"/>
        <end position="306"/>
    </location>
</feature>
<dbReference type="InterPro" id="IPR005471">
    <property type="entry name" value="Tscrpt_reg_IclR_N"/>
</dbReference>
<gene>
    <name evidence="3" type="ORF">Arub01_57110</name>
</gene>
<feature type="domain" description="HTH iclR-type" evidence="2">
    <location>
        <begin position="44"/>
        <end position="82"/>
    </location>
</feature>
<reference evidence="3" key="1">
    <citation type="submission" date="2023-02" db="EMBL/GenBank/DDBJ databases">
        <title>Actinomadura rubrobrunea NBRC 14622.</title>
        <authorList>
            <person name="Ichikawa N."/>
            <person name="Sato H."/>
            <person name="Tonouchi N."/>
        </authorList>
    </citation>
    <scope>NUCLEOTIDE SEQUENCE</scope>
    <source>
        <strain evidence="3">NBRC 14622</strain>
    </source>
</reference>
<evidence type="ECO:0000259" key="2">
    <source>
        <dbReference type="Pfam" id="PF09339"/>
    </source>
</evidence>
<dbReference type="SUPFAM" id="SSF46785">
    <property type="entry name" value="Winged helix' DNA-binding domain"/>
    <property type="match status" value="1"/>
</dbReference>
<feature type="compositionally biased region" description="Basic and acidic residues" evidence="1">
    <location>
        <begin position="108"/>
        <end position="118"/>
    </location>
</feature>
<feature type="compositionally biased region" description="Basic residues" evidence="1">
    <location>
        <begin position="80"/>
        <end position="92"/>
    </location>
</feature>
<dbReference type="Proteomes" id="UP001165124">
    <property type="component" value="Unassembled WGS sequence"/>
</dbReference>
<dbReference type="InterPro" id="IPR036388">
    <property type="entry name" value="WH-like_DNA-bd_sf"/>
</dbReference>
<protein>
    <recommendedName>
        <fullName evidence="2">HTH iclR-type domain-containing protein</fullName>
    </recommendedName>
</protein>
<dbReference type="RefSeq" id="WP_083951526.1">
    <property type="nucleotide sequence ID" value="NZ_BSRZ01000024.1"/>
</dbReference>
<name>A0A9W6Q2R7_9ACTN</name>
<dbReference type="GO" id="GO:0006355">
    <property type="term" value="P:regulation of DNA-templated transcription"/>
    <property type="evidence" value="ECO:0007669"/>
    <property type="project" value="InterPro"/>
</dbReference>
<dbReference type="Pfam" id="PF09339">
    <property type="entry name" value="HTH_IclR"/>
    <property type="match status" value="1"/>
</dbReference>
<dbReference type="Gene3D" id="1.10.10.10">
    <property type="entry name" value="Winged helix-like DNA-binding domain superfamily/Winged helix DNA-binding domain"/>
    <property type="match status" value="1"/>
</dbReference>
<keyword evidence="4" id="KW-1185">Reference proteome</keyword>
<evidence type="ECO:0000313" key="4">
    <source>
        <dbReference type="Proteomes" id="UP001165124"/>
    </source>
</evidence>
<comment type="caution">
    <text evidence="3">The sequence shown here is derived from an EMBL/GenBank/DDBJ whole genome shotgun (WGS) entry which is preliminary data.</text>
</comment>
<evidence type="ECO:0000256" key="1">
    <source>
        <dbReference type="SAM" id="MobiDB-lite"/>
    </source>
</evidence>
<feature type="compositionally biased region" description="Polar residues" evidence="1">
    <location>
        <begin position="144"/>
        <end position="153"/>
    </location>
</feature>
<sequence length="306" mass="31627">MTAVDIRPTAIAETCHNDDTGKQDVAAASTSHPRPSGAGAVVWEALNDAPGSTVAAIAEATGISKATTARTLTTLEKMGHATRLRGTRKGGKRTPDIWHPVTVAMTSEHADTDDKPSTAEKPAQRPSGDLDEPNAGHDPGSGETAETQDIAQSTPETELDAAAAAEAREALSTLAAAINAALKALNSGNRSEALTATETVYSGSAKARRLVRAAVNGRPRSSSGRVRCLPGEMRAKVAAHLAAHPGAEFTPHEVSKVIGHSAGAVANALDRLVSTGEAEMTCERPRRYTAARPSQDAAALPERTTA</sequence>
<feature type="compositionally biased region" description="Low complexity" evidence="1">
    <location>
        <begin position="154"/>
        <end position="164"/>
    </location>
</feature>
<feature type="region of interest" description="Disordered" evidence="1">
    <location>
        <begin position="79"/>
        <end position="164"/>
    </location>
</feature>
<dbReference type="AlphaFoldDB" id="A0A9W6Q2R7"/>
<feature type="region of interest" description="Disordered" evidence="1">
    <location>
        <begin position="16"/>
        <end position="36"/>
    </location>
</feature>
<proteinExistence type="predicted"/>
<dbReference type="EMBL" id="BSRZ01000024">
    <property type="protein sequence ID" value="GLW67468.1"/>
    <property type="molecule type" value="Genomic_DNA"/>
</dbReference>
<accession>A0A9W6Q2R7</accession>